<name>A0A420IJY3_9PEZI</name>
<evidence type="ECO:0008006" key="6">
    <source>
        <dbReference type="Google" id="ProtNLM"/>
    </source>
</evidence>
<evidence type="ECO:0000256" key="3">
    <source>
        <dbReference type="SAM" id="SignalP"/>
    </source>
</evidence>
<dbReference type="Proteomes" id="UP000285326">
    <property type="component" value="Unassembled WGS sequence"/>
</dbReference>
<dbReference type="GO" id="GO:0030010">
    <property type="term" value="P:establishment of cell polarity"/>
    <property type="evidence" value="ECO:0007669"/>
    <property type="project" value="TreeGrafter"/>
</dbReference>
<evidence type="ECO:0000256" key="2">
    <source>
        <dbReference type="SAM" id="Phobius"/>
    </source>
</evidence>
<feature type="compositionally biased region" description="Polar residues" evidence="1">
    <location>
        <begin position="773"/>
        <end position="792"/>
    </location>
</feature>
<dbReference type="PANTHER" id="PTHR35778">
    <property type="entry name" value="SIGNALING MUCIN HKR1-RELATED"/>
    <property type="match status" value="1"/>
</dbReference>
<evidence type="ECO:0000256" key="1">
    <source>
        <dbReference type="SAM" id="MobiDB-lite"/>
    </source>
</evidence>
<comment type="caution">
    <text evidence="4">The sequence shown here is derived from an EMBL/GenBank/DDBJ whole genome shotgun (WGS) entry which is preliminary data.</text>
</comment>
<feature type="compositionally biased region" description="Polar residues" evidence="1">
    <location>
        <begin position="277"/>
        <end position="308"/>
    </location>
</feature>
<dbReference type="EMBL" id="MCBS01023781">
    <property type="protein sequence ID" value="RKF74795.1"/>
    <property type="molecule type" value="Genomic_DNA"/>
</dbReference>
<feature type="compositionally biased region" description="Polar residues" evidence="1">
    <location>
        <begin position="113"/>
        <end position="143"/>
    </location>
</feature>
<dbReference type="GO" id="GO:0007232">
    <property type="term" value="P:osmosensory signaling pathway via Sho1 osmosensor"/>
    <property type="evidence" value="ECO:0007669"/>
    <property type="project" value="InterPro"/>
</dbReference>
<dbReference type="GO" id="GO:0009986">
    <property type="term" value="C:cell surface"/>
    <property type="evidence" value="ECO:0007669"/>
    <property type="project" value="TreeGrafter"/>
</dbReference>
<proteinExistence type="predicted"/>
<dbReference type="GO" id="GO:0031505">
    <property type="term" value="P:fungal-type cell wall organization"/>
    <property type="evidence" value="ECO:0007669"/>
    <property type="project" value="TreeGrafter"/>
</dbReference>
<dbReference type="GO" id="GO:0005034">
    <property type="term" value="F:osmosensor activity"/>
    <property type="evidence" value="ECO:0007669"/>
    <property type="project" value="InterPro"/>
</dbReference>
<dbReference type="GO" id="GO:0006972">
    <property type="term" value="P:hyperosmotic response"/>
    <property type="evidence" value="ECO:0007669"/>
    <property type="project" value="TreeGrafter"/>
</dbReference>
<feature type="transmembrane region" description="Helical" evidence="2">
    <location>
        <begin position="690"/>
        <end position="711"/>
    </location>
</feature>
<feature type="region of interest" description="Disordered" evidence="1">
    <location>
        <begin position="67"/>
        <end position="176"/>
    </location>
</feature>
<feature type="region of interest" description="Disordered" evidence="1">
    <location>
        <begin position="269"/>
        <end position="327"/>
    </location>
</feature>
<dbReference type="PANTHER" id="PTHR35778:SF1">
    <property type="entry name" value="SIGNALING MUCIN HKR1-RELATED"/>
    <property type="match status" value="1"/>
</dbReference>
<evidence type="ECO:0000313" key="5">
    <source>
        <dbReference type="Proteomes" id="UP000285326"/>
    </source>
</evidence>
<dbReference type="GO" id="GO:0005886">
    <property type="term" value="C:plasma membrane"/>
    <property type="evidence" value="ECO:0007669"/>
    <property type="project" value="InterPro"/>
</dbReference>
<feature type="compositionally biased region" description="Polar residues" evidence="1">
    <location>
        <begin position="71"/>
        <end position="95"/>
    </location>
</feature>
<feature type="region of interest" description="Disordered" evidence="1">
    <location>
        <begin position="365"/>
        <end position="395"/>
    </location>
</feature>
<feature type="signal peptide" evidence="3">
    <location>
        <begin position="1"/>
        <end position="21"/>
    </location>
</feature>
<sequence length="792" mass="82851">MYSILLSLCGAALFCNTLTQAADNLRIFDASEPYAASLPVFEEFTQVPSSLGVSAEVPDSAIFRLEDPEDSLSSPPFESSQRISPQKTDGESQSAPYPGSNVAAKSENADPTYVSTNSVLASTSSISQPTETNTDNSSTTALPDTNDGEDRGQFRTDDELSGSTPGNISSTQIPESSSMSSIIYTMTLNATTSEQLSSSTILSSASQAETTTAISNSSYVSITTPLSSASATAPISEITTGPFNSSTPQTSISSIASSSEATSEILSSTLTPIPESNYPTNITSSPYSEATSITELPSTPGNLSSTDATSEFPSSTPSSSFEDYSPTNTSIIMYPKPTSIGSLSSSMYMPSVTSSSFSGSLNYSFPSTTSSDASSPSNEPSLPGNSSFTSFSESSTNTIYSPTDSAIYPSSTFMPLPGNSTTSQIPGSSPITIPYESATKNPNATYTAFPSNSTMPGSSSQSEPMTVTTSLTKVMPTATNTGSTFIPSSIIAQTSSSYTTGQAPASSTGIPSSLPKIVQNPLSSSSPTQPEDTAEVQIGFQWDLNYPFVVGHPLSTSQIFTYLPIGIADGLGLNPEQIVVKNLFPLDTTEELNYITTVARIFIPASMVDTLRIDLGISASPIYQNENDSVRTLMNFVNPAIPYFPGTVMQHGAISSVTAPHSTFAPTSNSGVFNTEPQQPQSASAKGTTAGIALAACGGAAAYGAAMFLLARRYKHRQQQQPDRPRSLESTTSSIEAAESNVDYINDGALMSGGRISNSHDRDSRGSGRTGYSARTAQISGPMMSENSLGWN</sequence>
<dbReference type="GO" id="GO:0005576">
    <property type="term" value="C:extracellular region"/>
    <property type="evidence" value="ECO:0007669"/>
    <property type="project" value="TreeGrafter"/>
</dbReference>
<feature type="region of interest" description="Disordered" evidence="1">
    <location>
        <begin position="752"/>
        <end position="792"/>
    </location>
</feature>
<dbReference type="InterPro" id="IPR039295">
    <property type="entry name" value="MSB2"/>
</dbReference>
<feature type="chain" id="PRO_5019151335" description="Basic proline-rich protein" evidence="3">
    <location>
        <begin position="22"/>
        <end position="792"/>
    </location>
</feature>
<reference evidence="4 5" key="1">
    <citation type="journal article" date="2018" name="BMC Genomics">
        <title>Comparative genome analyses reveal sequence features reflecting distinct modes of host-adaptation between dicot and monocot powdery mildew.</title>
        <authorList>
            <person name="Wu Y."/>
            <person name="Ma X."/>
            <person name="Pan Z."/>
            <person name="Kale S.D."/>
            <person name="Song Y."/>
            <person name="King H."/>
            <person name="Zhang Q."/>
            <person name="Presley C."/>
            <person name="Deng X."/>
            <person name="Wei C.I."/>
            <person name="Xiao S."/>
        </authorList>
    </citation>
    <scope>NUCLEOTIDE SEQUENCE [LARGE SCALE GENOMIC DNA]</scope>
    <source>
        <strain evidence="4">UMSG1</strain>
    </source>
</reference>
<evidence type="ECO:0000313" key="4">
    <source>
        <dbReference type="EMBL" id="RKF74795.1"/>
    </source>
</evidence>
<organism evidence="4 5">
    <name type="scientific">Golovinomyces cichoracearum</name>
    <dbReference type="NCBI Taxonomy" id="62708"/>
    <lineage>
        <taxon>Eukaryota</taxon>
        <taxon>Fungi</taxon>
        <taxon>Dikarya</taxon>
        <taxon>Ascomycota</taxon>
        <taxon>Pezizomycotina</taxon>
        <taxon>Leotiomycetes</taxon>
        <taxon>Erysiphales</taxon>
        <taxon>Erysiphaceae</taxon>
        <taxon>Golovinomyces</taxon>
    </lineage>
</organism>
<gene>
    <name evidence="4" type="ORF">GcM1_237021</name>
</gene>
<keyword evidence="2" id="KW-0472">Membrane</keyword>
<feature type="compositionally biased region" description="Low complexity" evidence="1">
    <location>
        <begin position="309"/>
        <end position="322"/>
    </location>
</feature>
<feature type="compositionally biased region" description="Basic and acidic residues" evidence="1">
    <location>
        <begin position="148"/>
        <end position="158"/>
    </location>
</feature>
<dbReference type="GO" id="GO:0001402">
    <property type="term" value="P:signal transduction involved in filamentous growth"/>
    <property type="evidence" value="ECO:0007669"/>
    <property type="project" value="TreeGrafter"/>
</dbReference>
<keyword evidence="3" id="KW-0732">Signal</keyword>
<keyword evidence="2" id="KW-0812">Transmembrane</keyword>
<dbReference type="AlphaFoldDB" id="A0A420IJY3"/>
<dbReference type="GO" id="GO:0030427">
    <property type="term" value="C:site of polarized growth"/>
    <property type="evidence" value="ECO:0007669"/>
    <property type="project" value="TreeGrafter"/>
</dbReference>
<protein>
    <recommendedName>
        <fullName evidence="6">Basic proline-rich protein</fullName>
    </recommendedName>
</protein>
<accession>A0A420IJY3</accession>
<keyword evidence="2" id="KW-1133">Transmembrane helix</keyword>